<reference evidence="2" key="1">
    <citation type="journal article" date="2019" name="Int. J. Syst. Evol. Microbiol.">
        <title>The Global Catalogue of Microorganisms (GCM) 10K type strain sequencing project: providing services to taxonomists for standard genome sequencing and annotation.</title>
        <authorList>
            <consortium name="The Broad Institute Genomics Platform"/>
            <consortium name="The Broad Institute Genome Sequencing Center for Infectious Disease"/>
            <person name="Wu L."/>
            <person name="Ma J."/>
        </authorList>
    </citation>
    <scope>NUCLEOTIDE SEQUENCE [LARGE SCALE GENOMIC DNA]</scope>
    <source>
        <strain evidence="2">NBRC 110044</strain>
    </source>
</reference>
<protein>
    <recommendedName>
        <fullName evidence="3">DUF2170 family protein</fullName>
    </recommendedName>
</protein>
<evidence type="ECO:0008006" key="3">
    <source>
        <dbReference type="Google" id="ProtNLM"/>
    </source>
</evidence>
<accession>A0ABQ5YHX3</accession>
<evidence type="ECO:0000313" key="1">
    <source>
        <dbReference type="EMBL" id="GLR14171.1"/>
    </source>
</evidence>
<organism evidence="1 2">
    <name type="scientific">Chitinimonas prasina</name>
    <dbReference type="NCBI Taxonomy" id="1434937"/>
    <lineage>
        <taxon>Bacteria</taxon>
        <taxon>Pseudomonadati</taxon>
        <taxon>Pseudomonadota</taxon>
        <taxon>Betaproteobacteria</taxon>
        <taxon>Neisseriales</taxon>
        <taxon>Chitinibacteraceae</taxon>
        <taxon>Chitinimonas</taxon>
    </lineage>
</organism>
<dbReference type="Proteomes" id="UP001156706">
    <property type="component" value="Unassembled WGS sequence"/>
</dbReference>
<gene>
    <name evidence="1" type="ORF">GCM10007907_29610</name>
</gene>
<sequence>MTEFQSRMETAARIAEAVYGLTVEWQPIPGEVEVVQATLAGREELPIYLTHSGEQIICICYFWHDKEVLAERRVALLDLNIPMPLSSFARVEGWFVVYGALSRQSRAEELATLSENAVDALDAFAEYLK</sequence>
<evidence type="ECO:0000313" key="2">
    <source>
        <dbReference type="Proteomes" id="UP001156706"/>
    </source>
</evidence>
<dbReference type="InterPro" id="IPR019231">
    <property type="entry name" value="DUF2170"/>
</dbReference>
<proteinExistence type="predicted"/>
<dbReference type="Pfam" id="PF09938">
    <property type="entry name" value="DUF2170"/>
    <property type="match status" value="1"/>
</dbReference>
<name>A0ABQ5YHX3_9NEIS</name>
<keyword evidence="2" id="KW-1185">Reference proteome</keyword>
<dbReference type="EMBL" id="BSOG01000003">
    <property type="protein sequence ID" value="GLR14171.1"/>
    <property type="molecule type" value="Genomic_DNA"/>
</dbReference>
<dbReference type="RefSeq" id="WP_284197248.1">
    <property type="nucleotide sequence ID" value="NZ_BSOG01000003.1"/>
</dbReference>
<comment type="caution">
    <text evidence="1">The sequence shown here is derived from an EMBL/GenBank/DDBJ whole genome shotgun (WGS) entry which is preliminary data.</text>
</comment>